<evidence type="ECO:0008006" key="10">
    <source>
        <dbReference type="Google" id="ProtNLM"/>
    </source>
</evidence>
<dbReference type="PANTHER" id="PTHR40043:SF1">
    <property type="entry name" value="UPF0719 INNER MEMBRANE PROTEIN YJFL"/>
    <property type="match status" value="1"/>
</dbReference>
<comment type="similarity">
    <text evidence="2">Belongs to the UPF0719 family.</text>
</comment>
<keyword evidence="3" id="KW-1003">Cell membrane</keyword>
<feature type="transmembrane region" description="Helical" evidence="7">
    <location>
        <begin position="77"/>
        <end position="95"/>
    </location>
</feature>
<dbReference type="HOGENOM" id="CLU_122820_1_1_9"/>
<evidence type="ECO:0000256" key="7">
    <source>
        <dbReference type="SAM" id="Phobius"/>
    </source>
</evidence>
<evidence type="ECO:0000256" key="1">
    <source>
        <dbReference type="ARBA" id="ARBA00004651"/>
    </source>
</evidence>
<dbReference type="EMBL" id="CP002394">
    <property type="protein sequence ID" value="ADU31419.1"/>
    <property type="molecule type" value="Genomic_DNA"/>
</dbReference>
<dbReference type="Pfam" id="PF03994">
    <property type="entry name" value="DUF350"/>
    <property type="match status" value="1"/>
</dbReference>
<keyword evidence="4 7" id="KW-0812">Transmembrane</keyword>
<feature type="transmembrane region" description="Helical" evidence="7">
    <location>
        <begin position="115"/>
        <end position="134"/>
    </location>
</feature>
<name>E6U0H4_EVAC2</name>
<dbReference type="KEGG" id="bco:Bcell_3177"/>
<feature type="transmembrane region" description="Helical" evidence="7">
    <location>
        <begin position="47"/>
        <end position="65"/>
    </location>
</feature>
<evidence type="ECO:0000256" key="5">
    <source>
        <dbReference type="ARBA" id="ARBA00022989"/>
    </source>
</evidence>
<evidence type="ECO:0000313" key="8">
    <source>
        <dbReference type="EMBL" id="ADU31419.1"/>
    </source>
</evidence>
<dbReference type="PANTHER" id="PTHR40043">
    <property type="entry name" value="UPF0719 INNER MEMBRANE PROTEIN YJFL"/>
    <property type="match status" value="1"/>
</dbReference>
<feature type="transmembrane region" description="Helical" evidence="7">
    <location>
        <begin position="9"/>
        <end position="27"/>
    </location>
</feature>
<reference evidence="8 9" key="1">
    <citation type="submission" date="2010-12" db="EMBL/GenBank/DDBJ databases">
        <title>Complete sequence of Bacillus cellulosilyticus DSM 2522.</title>
        <authorList>
            <consortium name="US DOE Joint Genome Institute"/>
            <person name="Lucas S."/>
            <person name="Copeland A."/>
            <person name="Lapidus A."/>
            <person name="Cheng J.-F."/>
            <person name="Bruce D."/>
            <person name="Goodwin L."/>
            <person name="Pitluck S."/>
            <person name="Chertkov O."/>
            <person name="Detter J.C."/>
            <person name="Han C."/>
            <person name="Tapia R."/>
            <person name="Land M."/>
            <person name="Hauser L."/>
            <person name="Jeffries C."/>
            <person name="Kyrpides N."/>
            <person name="Ivanova N."/>
            <person name="Mikhailova N."/>
            <person name="Brumm P."/>
            <person name="Mead D."/>
            <person name="Woyke T."/>
        </authorList>
    </citation>
    <scope>NUCLEOTIDE SEQUENCE [LARGE SCALE GENOMIC DNA]</scope>
    <source>
        <strain evidence="9">ATCC 21833 / DSM 2522 / FERM P-1141 / JCM 9156 / N-4</strain>
    </source>
</reference>
<dbReference type="AlphaFoldDB" id="E6U0H4"/>
<dbReference type="eggNOG" id="COG3766">
    <property type="taxonomic scope" value="Bacteria"/>
</dbReference>
<evidence type="ECO:0000256" key="2">
    <source>
        <dbReference type="ARBA" id="ARBA00005779"/>
    </source>
</evidence>
<keyword evidence="9" id="KW-1185">Reference proteome</keyword>
<accession>E6U0H4</accession>
<evidence type="ECO:0000313" key="9">
    <source>
        <dbReference type="Proteomes" id="UP000001401"/>
    </source>
</evidence>
<dbReference type="Proteomes" id="UP000001401">
    <property type="component" value="Chromosome"/>
</dbReference>
<organism evidence="8 9">
    <name type="scientific">Evansella cellulosilytica (strain ATCC 21833 / DSM 2522 / FERM P-1141 / JCM 9156 / N-4)</name>
    <name type="common">Bacillus cellulosilyticus</name>
    <dbReference type="NCBI Taxonomy" id="649639"/>
    <lineage>
        <taxon>Bacteria</taxon>
        <taxon>Bacillati</taxon>
        <taxon>Bacillota</taxon>
        <taxon>Bacilli</taxon>
        <taxon>Bacillales</taxon>
        <taxon>Bacillaceae</taxon>
        <taxon>Evansella</taxon>
    </lineage>
</organism>
<sequence>MWDIFQHDYMYTAGLYSIVVIAIIVYLSIFELVTKYSTWNEIKNGNVAVALATGGKVFGVANVFRHSIMHNDTVMEMLGWGTFGFILLIFVYFIFEFLTPGFKVDEQLKENNRAVGFISFILSVALSYIIGASIL</sequence>
<dbReference type="RefSeq" id="WP_013489750.1">
    <property type="nucleotide sequence ID" value="NC_014829.1"/>
</dbReference>
<evidence type="ECO:0000256" key="6">
    <source>
        <dbReference type="ARBA" id="ARBA00023136"/>
    </source>
</evidence>
<dbReference type="InterPro" id="IPR007140">
    <property type="entry name" value="DUF350"/>
</dbReference>
<keyword evidence="5 7" id="KW-1133">Transmembrane helix</keyword>
<comment type="subcellular location">
    <subcellularLocation>
        <location evidence="1">Cell membrane</location>
        <topology evidence="1">Multi-pass membrane protein</topology>
    </subcellularLocation>
</comment>
<dbReference type="STRING" id="649639.Bcell_3177"/>
<evidence type="ECO:0000256" key="3">
    <source>
        <dbReference type="ARBA" id="ARBA00022475"/>
    </source>
</evidence>
<dbReference type="GO" id="GO:0005886">
    <property type="term" value="C:plasma membrane"/>
    <property type="evidence" value="ECO:0007669"/>
    <property type="project" value="UniProtKB-SubCell"/>
</dbReference>
<dbReference type="OrthoDB" id="2352756at2"/>
<proteinExistence type="inferred from homology"/>
<keyword evidence="6 7" id="KW-0472">Membrane</keyword>
<evidence type="ECO:0000256" key="4">
    <source>
        <dbReference type="ARBA" id="ARBA00022692"/>
    </source>
</evidence>
<protein>
    <recommendedName>
        <fullName evidence="10">DUF350 domain-containing protein</fullName>
    </recommendedName>
</protein>
<gene>
    <name evidence="8" type="ordered locus">Bcell_3177</name>
</gene>